<dbReference type="AlphaFoldDB" id="A0A2A2L2C6"/>
<dbReference type="Proteomes" id="UP000218231">
    <property type="component" value="Unassembled WGS sequence"/>
</dbReference>
<keyword evidence="3" id="KW-1185">Reference proteome</keyword>
<feature type="compositionally biased region" description="Basic and acidic residues" evidence="1">
    <location>
        <begin position="632"/>
        <end position="654"/>
    </location>
</feature>
<feature type="compositionally biased region" description="Basic and acidic residues" evidence="1">
    <location>
        <begin position="236"/>
        <end position="245"/>
    </location>
</feature>
<evidence type="ECO:0000313" key="2">
    <source>
        <dbReference type="EMBL" id="PAV80253.1"/>
    </source>
</evidence>
<gene>
    <name evidence="2" type="ORF">WR25_08800</name>
</gene>
<evidence type="ECO:0000313" key="3">
    <source>
        <dbReference type="Proteomes" id="UP000218231"/>
    </source>
</evidence>
<feature type="region of interest" description="Disordered" evidence="1">
    <location>
        <begin position="486"/>
        <end position="514"/>
    </location>
</feature>
<accession>A0A2A2L2C6</accession>
<feature type="region of interest" description="Disordered" evidence="1">
    <location>
        <begin position="613"/>
        <end position="670"/>
    </location>
</feature>
<dbReference type="OrthoDB" id="5831400at2759"/>
<sequence>MRVIELLPTEPPPVTSPSLPRSRSEPCLSVAIRQEFIRYRSLRETKKEKNERNNEKGKGKCNGWPIRIDVVSIVSGDQTERSEQEQITNANANGQVSNGLFANRNRSLVIEHSGASTSTFVMSEDDSKINTIQNEPVLRNSREHLNGLRIELLDEDNVDVPLEYGSDVEHHRFHASTPGGYSPISYHLVDPFADPLENMEDERRSRTEQWVESTSPGMPDDECEAALEAVTEEEQSDTRSSEHEQPQASIKYEGIPEVRIDACSEPSASSPNHLQEKKSEDQNENTTTSGKVSEIRVHERGDSLQTEELKSEQSEVSFVSSEMDRRSLMRAQFTSNLDKAREVQWSEIDLDKIERFWEYRYSLDDNSLLPEERRKLDSSGSGEESGDEAKQRGPTPTLERVVMYYVGGKPLPSPSPNKRRSRNIFSTKSRTKPTSPKVEEILTIPPAELKPESSQNVQEITVGEEKVENSHVTIIVNRRKISNESASIVIGKVSDDSEDEDDKGDQGSSLNESLKYFRLVETTSEKDIVERNIPEEIIEDMQPLSPNSIRSLNRSRGRRNSSLSATPSPKPSEGPPVIISSPTGFSLAPSPSIPSAVSHAGLSPLHSARFISVRSPSSEGRSSTDYVITANKDADDKRNKRETLSRIYKAKAEQARNPSSPHPKTGSSNKAIQVSMIVTPRSTYSNLSSAISSPTLNITAQHRSVSFNDNLNCEISSPKCTKRYNPKAGYRSILKRENTQRQIMRKLMEEVEEKLYNELRLLVEERDRAIHGLEITKSSDEDLYSSQTAYYQTRYRNKLEENKLILDKKIDEAWKRLKELGISGSRANFVYGVTDSKNLTLNARRRGLPFRRHTAFLDFDKKEKNVIELASVYADRLKRLRAGLGRRDSFNKSKDEEETSILSLVDRVGKALSASPTNETGTNYYSKY</sequence>
<comment type="caution">
    <text evidence="2">The sequence shown here is derived from an EMBL/GenBank/DDBJ whole genome shotgun (WGS) entry which is preliminary data.</text>
</comment>
<feature type="region of interest" description="Disordered" evidence="1">
    <location>
        <begin position="528"/>
        <end position="583"/>
    </location>
</feature>
<name>A0A2A2L2C6_9BILA</name>
<dbReference type="STRING" id="2018661.A0A2A2L2C6"/>
<feature type="region of interest" description="Disordered" evidence="1">
    <location>
        <begin position="1"/>
        <end position="25"/>
    </location>
</feature>
<reference evidence="2 3" key="1">
    <citation type="journal article" date="2017" name="Curr. Biol.">
        <title>Genome architecture and evolution of a unichromosomal asexual nematode.</title>
        <authorList>
            <person name="Fradin H."/>
            <person name="Zegar C."/>
            <person name="Gutwein M."/>
            <person name="Lucas J."/>
            <person name="Kovtun M."/>
            <person name="Corcoran D."/>
            <person name="Baugh L.R."/>
            <person name="Kiontke K."/>
            <person name="Gunsalus K."/>
            <person name="Fitch D.H."/>
            <person name="Piano F."/>
        </authorList>
    </citation>
    <scope>NUCLEOTIDE SEQUENCE [LARGE SCALE GENOMIC DNA]</scope>
    <source>
        <strain evidence="2">PF1309</strain>
    </source>
</reference>
<feature type="compositionally biased region" description="Basic and acidic residues" evidence="1">
    <location>
        <begin position="293"/>
        <end position="313"/>
    </location>
</feature>
<feature type="compositionally biased region" description="Acidic residues" evidence="1">
    <location>
        <begin position="219"/>
        <end position="235"/>
    </location>
</feature>
<dbReference type="EMBL" id="LIAE01007296">
    <property type="protein sequence ID" value="PAV80253.1"/>
    <property type="molecule type" value="Genomic_DNA"/>
</dbReference>
<protein>
    <submittedName>
        <fullName evidence="2">Uncharacterized protein</fullName>
    </submittedName>
</protein>
<organism evidence="2 3">
    <name type="scientific">Diploscapter pachys</name>
    <dbReference type="NCBI Taxonomy" id="2018661"/>
    <lineage>
        <taxon>Eukaryota</taxon>
        <taxon>Metazoa</taxon>
        <taxon>Ecdysozoa</taxon>
        <taxon>Nematoda</taxon>
        <taxon>Chromadorea</taxon>
        <taxon>Rhabditida</taxon>
        <taxon>Rhabditina</taxon>
        <taxon>Rhabditomorpha</taxon>
        <taxon>Rhabditoidea</taxon>
        <taxon>Rhabditidae</taxon>
        <taxon>Diploscapter</taxon>
    </lineage>
</organism>
<feature type="compositionally biased region" description="Polar residues" evidence="1">
    <location>
        <begin position="423"/>
        <end position="434"/>
    </location>
</feature>
<feature type="compositionally biased region" description="Low complexity" evidence="1">
    <location>
        <begin position="613"/>
        <end position="623"/>
    </location>
</feature>
<proteinExistence type="predicted"/>
<feature type="region of interest" description="Disordered" evidence="1">
    <location>
        <begin position="368"/>
        <end position="457"/>
    </location>
</feature>
<feature type="region of interest" description="Disordered" evidence="1">
    <location>
        <begin position="198"/>
        <end position="323"/>
    </location>
</feature>
<evidence type="ECO:0000256" key="1">
    <source>
        <dbReference type="SAM" id="MobiDB-lite"/>
    </source>
</evidence>